<dbReference type="SMART" id="SM00343">
    <property type="entry name" value="ZnF_C2HC"/>
    <property type="match status" value="3"/>
</dbReference>
<dbReference type="GO" id="GO:0006508">
    <property type="term" value="P:proteolysis"/>
    <property type="evidence" value="ECO:0007669"/>
    <property type="project" value="InterPro"/>
</dbReference>
<dbReference type="GO" id="GO:0003676">
    <property type="term" value="F:nucleic acid binding"/>
    <property type="evidence" value="ECO:0007669"/>
    <property type="project" value="InterPro"/>
</dbReference>
<evidence type="ECO:0000313" key="5">
    <source>
        <dbReference type="Proteomes" id="UP001331761"/>
    </source>
</evidence>
<dbReference type="Gene3D" id="4.10.60.10">
    <property type="entry name" value="Zinc finger, CCHC-type"/>
    <property type="match status" value="1"/>
</dbReference>
<dbReference type="Pfam" id="PF03564">
    <property type="entry name" value="DUF1759"/>
    <property type="match status" value="1"/>
</dbReference>
<dbReference type="Proteomes" id="UP001331761">
    <property type="component" value="Unassembled WGS sequence"/>
</dbReference>
<dbReference type="AlphaFoldDB" id="A0AAN8IDH8"/>
<reference evidence="4 5" key="1">
    <citation type="submission" date="2019-10" db="EMBL/GenBank/DDBJ databases">
        <title>Assembly and Annotation for the nematode Trichostrongylus colubriformis.</title>
        <authorList>
            <person name="Martin J."/>
        </authorList>
    </citation>
    <scope>NUCLEOTIDE SEQUENCE [LARGE SCALE GENOMIC DNA]</scope>
    <source>
        <strain evidence="4">G859</strain>
        <tissue evidence="4">Whole worm</tissue>
    </source>
</reference>
<proteinExistence type="predicted"/>
<sequence length="561" mass="62947">MSSLISTRQGILTRAGNRLSAILRAQSGLVDLSQEGQDVREFQKQIKKTKVTMLAEMEKVEEAMDRYAAAVDNLGETPSKPDLLNRTEEHISEAQELLDEAHNFLNRLMELQEDMKGMAEQRNASSRGSEVPLTPIPIPKFNGDVWEWEPFWQSFERSVHSRNIDDVYKLNYLLDALQGAAKESVKHFHVAGSTYPLVIEHLKRKYGDKQALVDRLLSKLQSTEASSDHLKDQETLCEQLTSITSQLDLHEEHIDNTFLQKQLLGKFSVDVQRQVLRQKSKLQSEGAWNTMTLLRIAKEFVEAELRITSQIERHIADSARIQATNAIEEKKPPINKKPTQYQPSPCFYCTKTGHPAKNCPDVPSLEQRLEIMKKHKLCRNCGQMDHAAAKCPKGACRMCGVIGHHTSICRALFPQNTSSHPAHNLRKQKVNPTENTSTKLANVNTIDSNQGHTSEEDTVHHSSNQSNGMVLAGQAKVLNPATGALESVHVMLDTGADRSFISNALARRLHLKDIESRMLNINTFGSQQPMQKTCGVTTLQMWDANASRINDFSVTTTCNSP</sequence>
<evidence type="ECO:0000313" key="4">
    <source>
        <dbReference type="EMBL" id="KAK5965073.1"/>
    </source>
</evidence>
<dbReference type="EMBL" id="WIXE01025021">
    <property type="protein sequence ID" value="KAK5965073.1"/>
    <property type="molecule type" value="Genomic_DNA"/>
</dbReference>
<keyword evidence="1" id="KW-0863">Zinc-finger</keyword>
<keyword evidence="1" id="KW-0862">Zinc</keyword>
<dbReference type="GO" id="GO:0004190">
    <property type="term" value="F:aspartic-type endopeptidase activity"/>
    <property type="evidence" value="ECO:0007669"/>
    <property type="project" value="InterPro"/>
</dbReference>
<keyword evidence="2" id="KW-0175">Coiled coil</keyword>
<evidence type="ECO:0000256" key="1">
    <source>
        <dbReference type="PROSITE-ProRule" id="PRU00047"/>
    </source>
</evidence>
<feature type="coiled-coil region" evidence="2">
    <location>
        <begin position="57"/>
        <end position="121"/>
    </location>
</feature>
<dbReference type="PROSITE" id="PS00141">
    <property type="entry name" value="ASP_PROTEASE"/>
    <property type="match status" value="1"/>
</dbReference>
<dbReference type="InterPro" id="IPR036875">
    <property type="entry name" value="Znf_CCHC_sf"/>
</dbReference>
<dbReference type="PANTHER" id="PTHR47331">
    <property type="entry name" value="PHD-TYPE DOMAIN-CONTAINING PROTEIN"/>
    <property type="match status" value="1"/>
</dbReference>
<organism evidence="4 5">
    <name type="scientific">Trichostrongylus colubriformis</name>
    <name type="common">Black scour worm</name>
    <dbReference type="NCBI Taxonomy" id="6319"/>
    <lineage>
        <taxon>Eukaryota</taxon>
        <taxon>Metazoa</taxon>
        <taxon>Ecdysozoa</taxon>
        <taxon>Nematoda</taxon>
        <taxon>Chromadorea</taxon>
        <taxon>Rhabditida</taxon>
        <taxon>Rhabditina</taxon>
        <taxon>Rhabditomorpha</taxon>
        <taxon>Strongyloidea</taxon>
        <taxon>Trichostrongylidae</taxon>
        <taxon>Trichostrongylus</taxon>
    </lineage>
</organism>
<protein>
    <submittedName>
        <fullName evidence="4">CCHC-type domain-containing protein</fullName>
    </submittedName>
</protein>
<dbReference type="InterPro" id="IPR001969">
    <property type="entry name" value="Aspartic_peptidase_AS"/>
</dbReference>
<dbReference type="PROSITE" id="PS50158">
    <property type="entry name" value="ZF_CCHC"/>
    <property type="match status" value="2"/>
</dbReference>
<feature type="domain" description="CCHC-type" evidence="3">
    <location>
        <begin position="346"/>
        <end position="361"/>
    </location>
</feature>
<dbReference type="InterPro" id="IPR001878">
    <property type="entry name" value="Znf_CCHC"/>
</dbReference>
<dbReference type="GO" id="GO:0005737">
    <property type="term" value="C:cytoplasm"/>
    <property type="evidence" value="ECO:0007669"/>
    <property type="project" value="UniProtKB-ARBA"/>
</dbReference>
<dbReference type="InterPro" id="IPR021109">
    <property type="entry name" value="Peptidase_aspartic_dom_sf"/>
</dbReference>
<dbReference type="Pfam" id="PF00098">
    <property type="entry name" value="zf-CCHC"/>
    <property type="match status" value="1"/>
</dbReference>
<dbReference type="PANTHER" id="PTHR47331:SF1">
    <property type="entry name" value="GAG-LIKE PROTEIN"/>
    <property type="match status" value="1"/>
</dbReference>
<evidence type="ECO:0000256" key="2">
    <source>
        <dbReference type="SAM" id="Coils"/>
    </source>
</evidence>
<accession>A0AAN8IDH8</accession>
<evidence type="ECO:0000259" key="3">
    <source>
        <dbReference type="PROSITE" id="PS50158"/>
    </source>
</evidence>
<keyword evidence="5" id="KW-1185">Reference proteome</keyword>
<dbReference type="GO" id="GO:0008270">
    <property type="term" value="F:zinc ion binding"/>
    <property type="evidence" value="ECO:0007669"/>
    <property type="project" value="UniProtKB-KW"/>
</dbReference>
<keyword evidence="1" id="KW-0479">Metal-binding</keyword>
<gene>
    <name evidence="4" type="ORF">GCK32_018234</name>
</gene>
<comment type="caution">
    <text evidence="4">The sequence shown here is derived from an EMBL/GenBank/DDBJ whole genome shotgun (WGS) entry which is preliminary data.</text>
</comment>
<dbReference type="GO" id="GO:0019899">
    <property type="term" value="F:enzyme binding"/>
    <property type="evidence" value="ECO:0007669"/>
    <property type="project" value="UniProtKB-ARBA"/>
</dbReference>
<feature type="domain" description="CCHC-type" evidence="3">
    <location>
        <begin position="378"/>
        <end position="393"/>
    </location>
</feature>
<name>A0AAN8IDH8_TRICO</name>
<dbReference type="Gene3D" id="2.40.70.10">
    <property type="entry name" value="Acid Proteases"/>
    <property type="match status" value="1"/>
</dbReference>
<dbReference type="SUPFAM" id="SSF57756">
    <property type="entry name" value="Retrovirus zinc finger-like domains"/>
    <property type="match status" value="2"/>
</dbReference>
<dbReference type="InterPro" id="IPR005312">
    <property type="entry name" value="DUF1759"/>
</dbReference>